<dbReference type="Proteomes" id="UP000515131">
    <property type="component" value="Unplaced"/>
</dbReference>
<evidence type="ECO:0000256" key="1">
    <source>
        <dbReference type="ARBA" id="ARBA00022737"/>
    </source>
</evidence>
<evidence type="ECO:0000256" key="2">
    <source>
        <dbReference type="ARBA" id="ARBA00022744"/>
    </source>
</evidence>
<accession>A0A6P6H3I9</accession>
<evidence type="ECO:0000313" key="4">
    <source>
        <dbReference type="RefSeq" id="XP_025769941.1"/>
    </source>
</evidence>
<dbReference type="GO" id="GO:0005882">
    <property type="term" value="C:intermediate filament"/>
    <property type="evidence" value="ECO:0007669"/>
    <property type="project" value="UniProtKB-KW"/>
</dbReference>
<gene>
    <name evidence="4" type="primary">LOC112850493</name>
</gene>
<dbReference type="Pfam" id="PF11759">
    <property type="entry name" value="KRTAP"/>
    <property type="match status" value="1"/>
</dbReference>
<name>A0A6P6H3I9_PUMCO</name>
<dbReference type="AlphaFoldDB" id="A0A6P6H3I9"/>
<proteinExistence type="predicted"/>
<dbReference type="GeneID" id="112850493"/>
<sequence length="49" mass="5338">MSYYGSYYGGLGYGCGGFGGLGCGCGWGAYRYGCSRPCYYGRYWSSGFY</sequence>
<reference evidence="4" key="1">
    <citation type="submission" date="2025-08" db="UniProtKB">
        <authorList>
            <consortium name="RefSeq"/>
        </authorList>
    </citation>
    <scope>IDENTIFICATION</scope>
    <source>
        <tissue evidence="4">Blood</tissue>
    </source>
</reference>
<keyword evidence="2" id="KW-0416">Keratin</keyword>
<dbReference type="GO" id="GO:0005829">
    <property type="term" value="C:cytosol"/>
    <property type="evidence" value="ECO:0007669"/>
    <property type="project" value="UniProtKB-ARBA"/>
</dbReference>
<keyword evidence="1" id="KW-0677">Repeat</keyword>
<dbReference type="KEGG" id="pcoo:112850493"/>
<dbReference type="InterPro" id="IPR021743">
    <property type="entry name" value="KRTAP_type8/19/20/21/22"/>
</dbReference>
<keyword evidence="3" id="KW-1185">Reference proteome</keyword>
<protein>
    <submittedName>
        <fullName evidence="4">Keratin-associated protein 19-7-like</fullName>
    </submittedName>
</protein>
<dbReference type="RefSeq" id="XP_025769941.1">
    <property type="nucleotide sequence ID" value="XM_025914156.1"/>
</dbReference>
<evidence type="ECO:0000313" key="3">
    <source>
        <dbReference type="Proteomes" id="UP000515131"/>
    </source>
</evidence>
<organism evidence="3 4">
    <name type="scientific">Puma concolor</name>
    <name type="common">Mountain lion</name>
    <name type="synonym">Felis concolor</name>
    <dbReference type="NCBI Taxonomy" id="9696"/>
    <lineage>
        <taxon>Eukaryota</taxon>
        <taxon>Metazoa</taxon>
        <taxon>Chordata</taxon>
        <taxon>Craniata</taxon>
        <taxon>Vertebrata</taxon>
        <taxon>Euteleostomi</taxon>
        <taxon>Mammalia</taxon>
        <taxon>Eutheria</taxon>
        <taxon>Laurasiatheria</taxon>
        <taxon>Carnivora</taxon>
        <taxon>Feliformia</taxon>
        <taxon>Felidae</taxon>
        <taxon>Felinae</taxon>
        <taxon>Puma</taxon>
    </lineage>
</organism>